<dbReference type="Proteomes" id="UP000887013">
    <property type="component" value="Unassembled WGS sequence"/>
</dbReference>
<organism evidence="1 2">
    <name type="scientific">Nephila pilipes</name>
    <name type="common">Giant wood spider</name>
    <name type="synonym">Nephila maculata</name>
    <dbReference type="NCBI Taxonomy" id="299642"/>
    <lineage>
        <taxon>Eukaryota</taxon>
        <taxon>Metazoa</taxon>
        <taxon>Ecdysozoa</taxon>
        <taxon>Arthropoda</taxon>
        <taxon>Chelicerata</taxon>
        <taxon>Arachnida</taxon>
        <taxon>Araneae</taxon>
        <taxon>Araneomorphae</taxon>
        <taxon>Entelegynae</taxon>
        <taxon>Araneoidea</taxon>
        <taxon>Nephilidae</taxon>
        <taxon>Nephila</taxon>
    </lineage>
</organism>
<evidence type="ECO:0000313" key="2">
    <source>
        <dbReference type="Proteomes" id="UP000887013"/>
    </source>
</evidence>
<dbReference type="AlphaFoldDB" id="A0A8X6T8F2"/>
<dbReference type="EMBL" id="BMAW01003041">
    <property type="protein sequence ID" value="GFS81661.1"/>
    <property type="molecule type" value="Genomic_DNA"/>
</dbReference>
<reference evidence="1" key="1">
    <citation type="submission" date="2020-08" db="EMBL/GenBank/DDBJ databases">
        <title>Multicomponent nature underlies the extraordinary mechanical properties of spider dragline silk.</title>
        <authorList>
            <person name="Kono N."/>
            <person name="Nakamura H."/>
            <person name="Mori M."/>
            <person name="Yoshida Y."/>
            <person name="Ohtoshi R."/>
            <person name="Malay A.D."/>
            <person name="Moran D.A.P."/>
            <person name="Tomita M."/>
            <person name="Numata K."/>
            <person name="Arakawa K."/>
        </authorList>
    </citation>
    <scope>NUCLEOTIDE SEQUENCE</scope>
</reference>
<keyword evidence="2" id="KW-1185">Reference proteome</keyword>
<protein>
    <submittedName>
        <fullName evidence="1">Uncharacterized protein</fullName>
    </submittedName>
</protein>
<proteinExistence type="predicted"/>
<evidence type="ECO:0000313" key="1">
    <source>
        <dbReference type="EMBL" id="GFS81661.1"/>
    </source>
</evidence>
<name>A0A8X6T8F2_NEPPI</name>
<accession>A0A8X6T8F2</accession>
<gene>
    <name evidence="1" type="ORF">NPIL_597781</name>
</gene>
<sequence length="125" mass="14801">MFPLFDVSTWKGWWYQKKTITPRKYEILSQSLTMMDYHYKSEVPRAPVQFKLSSSHQSLKTSIVYIITNLSSDCMYNQQPMDIIYNQRQWTHHYKLTSGHQVPNLSNLNKCYQSTSMNTSLPIII</sequence>
<comment type="caution">
    <text evidence="1">The sequence shown here is derived from an EMBL/GenBank/DDBJ whole genome shotgun (WGS) entry which is preliminary data.</text>
</comment>